<feature type="compositionally biased region" description="Polar residues" evidence="2">
    <location>
        <begin position="92"/>
        <end position="111"/>
    </location>
</feature>
<sequence length="460" mass="50144">MVARSRFGSKASVPPVVPNVEDLTRRTSSVIPPVVAENESDITPSSANDIMSPVAGPNDISQSVTSTPSQGRSDETHGTVATSEVPSRDSNVDANSIETVEVQSSENSTQTPVVEEAPSPAPEDDISGDSETKPPTRPRYLSVSDPLPAFESIPIAWKGLPLEAAERAYSAEQLQRIVTQAIQASSENLSIRLLPPDVLERDLPEEVYRLELRRANVKARYNAQIRRRRVLLRSLPLYIDGTDPETAGRLIKQLEECTEACDELSEELYQVTDQFGQLTEVTLRHDASALSLGIQRLNRSYKEIRGTKIGLQLDLTTVEAERDEAWALAEELEQKLKQCYQEGNQDAKPESPSAWPGATLPFSVSAARQASFRVRARMSGLASKGPGASSRFPPGLEHHSEANRRTGPSPNRLETDSVLFDMLGIPQEDDVGGAVPRVRALSDPVNAGIRPQNQASSRGL</sequence>
<dbReference type="HOGENOM" id="CLU_594736_0_0_1"/>
<proteinExistence type="predicted"/>
<dbReference type="Proteomes" id="UP000054248">
    <property type="component" value="Unassembled WGS sequence"/>
</dbReference>
<dbReference type="STRING" id="1051891.A0A0C3QQI8"/>
<evidence type="ECO:0000313" key="4">
    <source>
        <dbReference type="Proteomes" id="UP000054248"/>
    </source>
</evidence>
<evidence type="ECO:0000313" key="3">
    <source>
        <dbReference type="EMBL" id="KIO30786.1"/>
    </source>
</evidence>
<keyword evidence="1" id="KW-0175">Coiled coil</keyword>
<evidence type="ECO:0000256" key="1">
    <source>
        <dbReference type="SAM" id="Coils"/>
    </source>
</evidence>
<reference evidence="3 4" key="1">
    <citation type="submission" date="2014-04" db="EMBL/GenBank/DDBJ databases">
        <authorList>
            <consortium name="DOE Joint Genome Institute"/>
            <person name="Kuo A."/>
            <person name="Girlanda M."/>
            <person name="Perotto S."/>
            <person name="Kohler A."/>
            <person name="Nagy L.G."/>
            <person name="Floudas D."/>
            <person name="Copeland A."/>
            <person name="Barry K.W."/>
            <person name="Cichocki N."/>
            <person name="Veneault-Fourrey C."/>
            <person name="LaButti K."/>
            <person name="Lindquist E.A."/>
            <person name="Lipzen A."/>
            <person name="Lundell T."/>
            <person name="Morin E."/>
            <person name="Murat C."/>
            <person name="Sun H."/>
            <person name="Tunlid A."/>
            <person name="Henrissat B."/>
            <person name="Grigoriev I.V."/>
            <person name="Hibbett D.S."/>
            <person name="Martin F."/>
            <person name="Nordberg H.P."/>
            <person name="Cantor M.N."/>
            <person name="Hua S.X."/>
        </authorList>
    </citation>
    <scope>NUCLEOTIDE SEQUENCE [LARGE SCALE GENOMIC DNA]</scope>
    <source>
        <strain evidence="3 4">MUT 4182</strain>
    </source>
</reference>
<feature type="compositionally biased region" description="Polar residues" evidence="2">
    <location>
        <begin position="451"/>
        <end position="460"/>
    </location>
</feature>
<feature type="compositionally biased region" description="Polar residues" evidence="2">
    <location>
        <begin position="59"/>
        <end position="71"/>
    </location>
</feature>
<organism evidence="3 4">
    <name type="scientific">Tulasnella calospora MUT 4182</name>
    <dbReference type="NCBI Taxonomy" id="1051891"/>
    <lineage>
        <taxon>Eukaryota</taxon>
        <taxon>Fungi</taxon>
        <taxon>Dikarya</taxon>
        <taxon>Basidiomycota</taxon>
        <taxon>Agaricomycotina</taxon>
        <taxon>Agaricomycetes</taxon>
        <taxon>Cantharellales</taxon>
        <taxon>Tulasnellaceae</taxon>
        <taxon>Tulasnella</taxon>
    </lineage>
</organism>
<gene>
    <name evidence="3" type="ORF">M407DRAFT_20111</name>
</gene>
<name>A0A0C3QQI8_9AGAM</name>
<reference evidence="4" key="2">
    <citation type="submission" date="2015-01" db="EMBL/GenBank/DDBJ databases">
        <title>Evolutionary Origins and Diversification of the Mycorrhizal Mutualists.</title>
        <authorList>
            <consortium name="DOE Joint Genome Institute"/>
            <consortium name="Mycorrhizal Genomics Consortium"/>
            <person name="Kohler A."/>
            <person name="Kuo A."/>
            <person name="Nagy L.G."/>
            <person name="Floudas D."/>
            <person name="Copeland A."/>
            <person name="Barry K.W."/>
            <person name="Cichocki N."/>
            <person name="Veneault-Fourrey C."/>
            <person name="LaButti K."/>
            <person name="Lindquist E.A."/>
            <person name="Lipzen A."/>
            <person name="Lundell T."/>
            <person name="Morin E."/>
            <person name="Murat C."/>
            <person name="Riley R."/>
            <person name="Ohm R."/>
            <person name="Sun H."/>
            <person name="Tunlid A."/>
            <person name="Henrissat B."/>
            <person name="Grigoriev I.V."/>
            <person name="Hibbett D.S."/>
            <person name="Martin F."/>
        </authorList>
    </citation>
    <scope>NUCLEOTIDE SEQUENCE [LARGE SCALE GENOMIC DNA]</scope>
    <source>
        <strain evidence="4">MUT 4182</strain>
    </source>
</reference>
<dbReference type="AlphaFoldDB" id="A0A0C3QQI8"/>
<evidence type="ECO:0000256" key="2">
    <source>
        <dbReference type="SAM" id="MobiDB-lite"/>
    </source>
</evidence>
<feature type="region of interest" description="Disordered" evidence="2">
    <location>
        <begin position="379"/>
        <end position="414"/>
    </location>
</feature>
<keyword evidence="4" id="KW-1185">Reference proteome</keyword>
<feature type="region of interest" description="Disordered" evidence="2">
    <location>
        <begin position="429"/>
        <end position="460"/>
    </location>
</feature>
<feature type="region of interest" description="Disordered" evidence="2">
    <location>
        <begin position="1"/>
        <end position="142"/>
    </location>
</feature>
<feature type="coiled-coil region" evidence="1">
    <location>
        <begin position="247"/>
        <end position="274"/>
    </location>
</feature>
<dbReference type="EMBL" id="KN822968">
    <property type="protein sequence ID" value="KIO30786.1"/>
    <property type="molecule type" value="Genomic_DNA"/>
</dbReference>
<dbReference type="OrthoDB" id="3271284at2759"/>
<accession>A0A0C3QQI8</accession>
<protein>
    <submittedName>
        <fullName evidence="3">Uncharacterized protein</fullName>
    </submittedName>
</protein>